<evidence type="ECO:0000256" key="4">
    <source>
        <dbReference type="ARBA" id="ARBA00022989"/>
    </source>
</evidence>
<feature type="domain" description="Polysaccharide chain length determinant N-terminal" evidence="8">
    <location>
        <begin position="8"/>
        <end position="101"/>
    </location>
</feature>
<dbReference type="GO" id="GO:0004713">
    <property type="term" value="F:protein tyrosine kinase activity"/>
    <property type="evidence" value="ECO:0007669"/>
    <property type="project" value="TreeGrafter"/>
</dbReference>
<sequence length="693" mass="74826">MAEPRPMEMDISAIAAALWRRAWLFGLVAVLVGAGTYFGLSLVDPLYTGDARILIEARESPLTRPRDSGAENLTVQLDESAIASQVEVLRSRDIANTIIDKFDLTHRPDFDPALSPSLIDTVLIASGLKKGPAENTIRQRVLETYYERLSVYSVVKSRVIAVEFNAHDPELAAQIANAVAEAFVNLQSEAKRQSTSAATAWLQTEIDRLRERVEEAEGAVAAYRSENNLFDVNTSSQPETTLQKQELSELNAELGRAKAAQSEAQSRAELLRSLLREGSSFDSAEEVLNSQLIQRLRERQVALRAQIAELSTSLLPQHPRLQALRSQLADLDGQVRTEVRKILQSLETAARVASARVTSLEARLNEAKAAVARSNEESIELRALEREAAAQRDLLETFLGRYREAAARTDSNYLPADARIISRAIPPRRPSWPKKGLLTAAAVLGSLFLAMAIVIVREFASGRAFRPLDDIEVPPAGEVPAEPLLVLGAIPPGGTPSLDAAKEIPGLAELADLIATEGLKTVLFAGDGGSTAGDAALGACRLAVRTASLRIILLDIGVEPASALDRDGGPGLGDLLSGEAPFGDAIRLDGDSRVHFIPLGSMAEDPPLQRLSLVIGALSNTYDRVVLLADRFEDWPSDYVRPDLAVLVCDEDMGAEARRKLHRQAMAAGARNAILLQRSNEAGAEPEAADEAA</sequence>
<dbReference type="InterPro" id="IPR027417">
    <property type="entry name" value="P-loop_NTPase"/>
</dbReference>
<dbReference type="Gene3D" id="3.40.50.300">
    <property type="entry name" value="P-loop containing nucleotide triphosphate hydrolases"/>
    <property type="match status" value="1"/>
</dbReference>
<dbReference type="Pfam" id="PF13807">
    <property type="entry name" value="GNVR"/>
    <property type="match status" value="1"/>
</dbReference>
<keyword evidence="6" id="KW-0175">Coiled coil</keyword>
<keyword evidence="4 7" id="KW-1133">Transmembrane helix</keyword>
<evidence type="ECO:0000256" key="3">
    <source>
        <dbReference type="ARBA" id="ARBA00022692"/>
    </source>
</evidence>
<feature type="domain" description="Tyrosine-protein kinase G-rich" evidence="9">
    <location>
        <begin position="383"/>
        <end position="458"/>
    </location>
</feature>
<evidence type="ECO:0000259" key="8">
    <source>
        <dbReference type="Pfam" id="PF02706"/>
    </source>
</evidence>
<feature type="transmembrane region" description="Helical" evidence="7">
    <location>
        <begin position="436"/>
        <end position="456"/>
    </location>
</feature>
<dbReference type="EMBL" id="FMVW01000004">
    <property type="protein sequence ID" value="SCZ37168.1"/>
    <property type="molecule type" value="Genomic_DNA"/>
</dbReference>
<evidence type="ECO:0000256" key="6">
    <source>
        <dbReference type="SAM" id="Coils"/>
    </source>
</evidence>
<evidence type="ECO:0000256" key="7">
    <source>
        <dbReference type="SAM" id="Phobius"/>
    </source>
</evidence>
<keyword evidence="3 7" id="KW-0812">Transmembrane</keyword>
<gene>
    <name evidence="10" type="ORF">SAMN03080610_02113</name>
</gene>
<dbReference type="InterPro" id="IPR050445">
    <property type="entry name" value="Bact_polysacc_biosynth/exp"/>
</dbReference>
<name>A0A1G5NJT3_AFIMA</name>
<dbReference type="PANTHER" id="PTHR32309">
    <property type="entry name" value="TYROSINE-PROTEIN KINASE"/>
    <property type="match status" value="1"/>
</dbReference>
<reference evidence="10 11" key="1">
    <citation type="submission" date="2016-10" db="EMBL/GenBank/DDBJ databases">
        <authorList>
            <person name="de Groot N.N."/>
        </authorList>
    </citation>
    <scope>NUCLEOTIDE SEQUENCE [LARGE SCALE GENOMIC DNA]</scope>
    <source>
        <strain evidence="10 11">DSM 2698</strain>
    </source>
</reference>
<dbReference type="GO" id="GO:0005886">
    <property type="term" value="C:plasma membrane"/>
    <property type="evidence" value="ECO:0007669"/>
    <property type="project" value="UniProtKB-SubCell"/>
</dbReference>
<feature type="transmembrane region" description="Helical" evidence="7">
    <location>
        <begin position="21"/>
        <end position="40"/>
    </location>
</feature>
<protein>
    <submittedName>
        <fullName evidence="10">Uncharacterized protein involved in exopolysaccharide biosynthesis</fullName>
    </submittedName>
</protein>
<dbReference type="AlphaFoldDB" id="A0A1G5NJT3"/>
<evidence type="ECO:0000259" key="9">
    <source>
        <dbReference type="Pfam" id="PF13807"/>
    </source>
</evidence>
<keyword evidence="5 7" id="KW-0472">Membrane</keyword>
<dbReference type="InterPro" id="IPR032807">
    <property type="entry name" value="GNVR"/>
</dbReference>
<evidence type="ECO:0000256" key="5">
    <source>
        <dbReference type="ARBA" id="ARBA00023136"/>
    </source>
</evidence>
<dbReference type="Pfam" id="PF02706">
    <property type="entry name" value="Wzz"/>
    <property type="match status" value="1"/>
</dbReference>
<dbReference type="Proteomes" id="UP000199347">
    <property type="component" value="Unassembled WGS sequence"/>
</dbReference>
<dbReference type="InterPro" id="IPR003856">
    <property type="entry name" value="LPS_length_determ_N"/>
</dbReference>
<evidence type="ECO:0000313" key="10">
    <source>
        <dbReference type="EMBL" id="SCZ37168.1"/>
    </source>
</evidence>
<keyword evidence="2" id="KW-1003">Cell membrane</keyword>
<feature type="coiled-coil region" evidence="6">
    <location>
        <begin position="343"/>
        <end position="387"/>
    </location>
</feature>
<dbReference type="PANTHER" id="PTHR32309:SF13">
    <property type="entry name" value="FERRIC ENTEROBACTIN TRANSPORT PROTEIN FEPE"/>
    <property type="match status" value="1"/>
</dbReference>
<keyword evidence="11" id="KW-1185">Reference proteome</keyword>
<feature type="coiled-coil region" evidence="6">
    <location>
        <begin position="199"/>
        <end position="267"/>
    </location>
</feature>
<dbReference type="RefSeq" id="WP_170130441.1">
    <property type="nucleotide sequence ID" value="NZ_FMVW01000004.1"/>
</dbReference>
<evidence type="ECO:0000313" key="11">
    <source>
        <dbReference type="Proteomes" id="UP000199347"/>
    </source>
</evidence>
<accession>A0A1G5NJT3</accession>
<organism evidence="10 11">
    <name type="scientific">Afifella marina DSM 2698</name>
    <dbReference type="NCBI Taxonomy" id="1120955"/>
    <lineage>
        <taxon>Bacteria</taxon>
        <taxon>Pseudomonadati</taxon>
        <taxon>Pseudomonadota</taxon>
        <taxon>Alphaproteobacteria</taxon>
        <taxon>Hyphomicrobiales</taxon>
        <taxon>Afifellaceae</taxon>
        <taxon>Afifella</taxon>
    </lineage>
</organism>
<evidence type="ECO:0000256" key="2">
    <source>
        <dbReference type="ARBA" id="ARBA00022475"/>
    </source>
</evidence>
<proteinExistence type="predicted"/>
<comment type="subcellular location">
    <subcellularLocation>
        <location evidence="1">Cell membrane</location>
        <topology evidence="1">Multi-pass membrane protein</topology>
    </subcellularLocation>
</comment>
<dbReference type="STRING" id="1120955.SAMN03080610_02113"/>
<evidence type="ECO:0000256" key="1">
    <source>
        <dbReference type="ARBA" id="ARBA00004651"/>
    </source>
</evidence>